<organism evidence="6 7">
    <name type="scientific">Bifidobacterium crudilactis</name>
    <dbReference type="NCBI Taxonomy" id="327277"/>
    <lineage>
        <taxon>Bacteria</taxon>
        <taxon>Bacillati</taxon>
        <taxon>Actinomycetota</taxon>
        <taxon>Actinomycetes</taxon>
        <taxon>Bifidobacteriales</taxon>
        <taxon>Bifidobacteriaceae</taxon>
        <taxon>Bifidobacterium</taxon>
    </lineage>
</organism>
<keyword evidence="4 5" id="KW-0472">Membrane</keyword>
<feature type="transmembrane region" description="Helical" evidence="5">
    <location>
        <begin position="71"/>
        <end position="87"/>
    </location>
</feature>
<dbReference type="InterPro" id="IPR003339">
    <property type="entry name" value="ABC/ECF_trnsptr_transmembrane"/>
</dbReference>
<proteinExistence type="predicted"/>
<dbReference type="CDD" id="cd16914">
    <property type="entry name" value="EcfT"/>
    <property type="match status" value="1"/>
</dbReference>
<feature type="transmembrane region" description="Helical" evidence="5">
    <location>
        <begin position="162"/>
        <end position="182"/>
    </location>
</feature>
<evidence type="ECO:0000256" key="5">
    <source>
        <dbReference type="SAM" id="Phobius"/>
    </source>
</evidence>
<dbReference type="PANTHER" id="PTHR33514">
    <property type="entry name" value="PROTEIN ABCI12, CHLOROPLASTIC"/>
    <property type="match status" value="1"/>
</dbReference>
<feature type="transmembrane region" description="Helical" evidence="5">
    <location>
        <begin position="12"/>
        <end position="33"/>
    </location>
</feature>
<gene>
    <name evidence="6" type="ORF">GXW98_01840</name>
</gene>
<dbReference type="GO" id="GO:0005886">
    <property type="term" value="C:plasma membrane"/>
    <property type="evidence" value="ECO:0007669"/>
    <property type="project" value="TreeGrafter"/>
</dbReference>
<evidence type="ECO:0000313" key="6">
    <source>
        <dbReference type="EMBL" id="NLT79013.1"/>
    </source>
</evidence>
<dbReference type="Proteomes" id="UP000767327">
    <property type="component" value="Unassembled WGS sequence"/>
</dbReference>
<name>A0A971IC85_9BIFI</name>
<evidence type="ECO:0000256" key="3">
    <source>
        <dbReference type="ARBA" id="ARBA00022989"/>
    </source>
</evidence>
<protein>
    <submittedName>
        <fullName evidence="6">Energy-coupling factor transporter transmembrane protein EcfT</fullName>
    </submittedName>
</protein>
<keyword evidence="3 5" id="KW-1133">Transmembrane helix</keyword>
<comment type="caution">
    <text evidence="6">The sequence shown here is derived from an EMBL/GenBank/DDBJ whole genome shotgun (WGS) entry which is preliminary data.</text>
</comment>
<feature type="transmembrane region" description="Helical" evidence="5">
    <location>
        <begin position="39"/>
        <end position="59"/>
    </location>
</feature>
<evidence type="ECO:0000313" key="7">
    <source>
        <dbReference type="Proteomes" id="UP000767327"/>
    </source>
</evidence>
<keyword evidence="2 5" id="KW-0812">Transmembrane</keyword>
<feature type="transmembrane region" description="Helical" evidence="5">
    <location>
        <begin position="135"/>
        <end position="156"/>
    </location>
</feature>
<sequence>MASLYRPGDSPLHRCPALWKLLVLFVAGVSLAIPFARWWVLGAVSVLCVIAFIIGGFGITELFRQAWKARWILAFTIIAQVFFQSWQRMSANTLRVLDVVLLASLVTLSTPVSELLDGMLSLLRPLSRLGVNTDAIALVTALTLSAIPLVSANMRAVREAHIARGGHGGVMAWAVPLLVISLKQADELADAMDARGI</sequence>
<reference evidence="6" key="1">
    <citation type="journal article" date="2020" name="Biotechnol. Biofuels">
        <title>New insights from the biogas microbiome by comprehensive genome-resolved metagenomics of nearly 1600 species originating from multiple anaerobic digesters.</title>
        <authorList>
            <person name="Campanaro S."/>
            <person name="Treu L."/>
            <person name="Rodriguez-R L.M."/>
            <person name="Kovalovszki A."/>
            <person name="Ziels R.M."/>
            <person name="Maus I."/>
            <person name="Zhu X."/>
            <person name="Kougias P.G."/>
            <person name="Basile A."/>
            <person name="Luo G."/>
            <person name="Schluter A."/>
            <person name="Konstantinidis K.T."/>
            <person name="Angelidaki I."/>
        </authorList>
    </citation>
    <scope>NUCLEOTIDE SEQUENCE</scope>
    <source>
        <strain evidence="6">AS01afH2WH_6</strain>
    </source>
</reference>
<dbReference type="AlphaFoldDB" id="A0A971IC85"/>
<accession>A0A971IC85</accession>
<comment type="subcellular location">
    <subcellularLocation>
        <location evidence="1">Membrane</location>
        <topology evidence="1">Multi-pass membrane protein</topology>
    </subcellularLocation>
</comment>
<evidence type="ECO:0000256" key="1">
    <source>
        <dbReference type="ARBA" id="ARBA00004141"/>
    </source>
</evidence>
<reference evidence="6" key="2">
    <citation type="submission" date="2020-01" db="EMBL/GenBank/DDBJ databases">
        <authorList>
            <person name="Campanaro S."/>
        </authorList>
    </citation>
    <scope>NUCLEOTIDE SEQUENCE</scope>
    <source>
        <strain evidence="6">AS01afH2WH_6</strain>
    </source>
</reference>
<dbReference type="Pfam" id="PF02361">
    <property type="entry name" value="CbiQ"/>
    <property type="match status" value="1"/>
</dbReference>
<dbReference type="PANTHER" id="PTHR33514:SF13">
    <property type="entry name" value="PROTEIN ABCI12, CHLOROPLASTIC"/>
    <property type="match status" value="1"/>
</dbReference>
<evidence type="ECO:0000256" key="4">
    <source>
        <dbReference type="ARBA" id="ARBA00023136"/>
    </source>
</evidence>
<dbReference type="EMBL" id="JAAXZR010000008">
    <property type="protein sequence ID" value="NLT79013.1"/>
    <property type="molecule type" value="Genomic_DNA"/>
</dbReference>
<evidence type="ECO:0000256" key="2">
    <source>
        <dbReference type="ARBA" id="ARBA00022692"/>
    </source>
</evidence>
<feature type="transmembrane region" description="Helical" evidence="5">
    <location>
        <begin position="99"/>
        <end position="123"/>
    </location>
</feature>